<dbReference type="EMBL" id="ANOG01000456">
    <property type="protein sequence ID" value="EMI19942.1"/>
    <property type="molecule type" value="Genomic_DNA"/>
</dbReference>
<evidence type="ECO:0000313" key="1">
    <source>
        <dbReference type="EMBL" id="EMI19942.1"/>
    </source>
</evidence>
<proteinExistence type="predicted"/>
<accession>M5RX10</accession>
<evidence type="ECO:0000313" key="2">
    <source>
        <dbReference type="Proteomes" id="UP000011991"/>
    </source>
</evidence>
<dbReference type="PATRIC" id="fig|1265738.3.peg.3123"/>
<gene>
    <name evidence="1" type="ORF">RMSM_03128</name>
</gene>
<organism evidence="1 2">
    <name type="scientific">Rhodopirellula maiorica SM1</name>
    <dbReference type="NCBI Taxonomy" id="1265738"/>
    <lineage>
        <taxon>Bacteria</taxon>
        <taxon>Pseudomonadati</taxon>
        <taxon>Planctomycetota</taxon>
        <taxon>Planctomycetia</taxon>
        <taxon>Pirellulales</taxon>
        <taxon>Pirellulaceae</taxon>
        <taxon>Novipirellula</taxon>
    </lineage>
</organism>
<protein>
    <submittedName>
        <fullName evidence="1">Uncharacterized protein</fullName>
    </submittedName>
</protein>
<dbReference type="Proteomes" id="UP000011991">
    <property type="component" value="Unassembled WGS sequence"/>
</dbReference>
<name>M5RX10_9BACT</name>
<sequence length="47" mass="5089">MLTLKIQNNASELLMSELQSHGCLCNPAGGASDFERIEASCFQSIDD</sequence>
<comment type="caution">
    <text evidence="1">The sequence shown here is derived from an EMBL/GenBank/DDBJ whole genome shotgun (WGS) entry which is preliminary data.</text>
</comment>
<keyword evidence="2" id="KW-1185">Reference proteome</keyword>
<reference evidence="1 2" key="1">
    <citation type="journal article" date="2013" name="Mar. Genomics">
        <title>Expression of sulfatases in Rhodopirellula baltica and the diversity of sulfatases in the genus Rhodopirellula.</title>
        <authorList>
            <person name="Wegner C.E."/>
            <person name="Richter-Heitmann T."/>
            <person name="Klindworth A."/>
            <person name="Klockow C."/>
            <person name="Richter M."/>
            <person name="Achstetter T."/>
            <person name="Glockner F.O."/>
            <person name="Harder J."/>
        </authorList>
    </citation>
    <scope>NUCLEOTIDE SEQUENCE [LARGE SCALE GENOMIC DNA]</scope>
    <source>
        <strain evidence="1 2">SM1</strain>
    </source>
</reference>
<dbReference type="AlphaFoldDB" id="M5RX10"/>